<keyword evidence="2" id="KW-0472">Membrane</keyword>
<proteinExistence type="predicted"/>
<evidence type="ECO:0000313" key="4">
    <source>
        <dbReference type="Proteomes" id="UP000272400"/>
    </source>
</evidence>
<keyword evidence="2" id="KW-1133">Transmembrane helix</keyword>
<keyword evidence="4" id="KW-1185">Reference proteome</keyword>
<dbReference type="AlphaFoldDB" id="A0A3N1D6V2"/>
<reference evidence="3 4" key="1">
    <citation type="submission" date="2018-11" db="EMBL/GenBank/DDBJ databases">
        <title>Sequencing the genomes of 1000 actinobacteria strains.</title>
        <authorList>
            <person name="Klenk H.-P."/>
        </authorList>
    </citation>
    <scope>NUCLEOTIDE SEQUENCE [LARGE SCALE GENOMIC DNA]</scope>
    <source>
        <strain evidence="3 4">DSM 44254</strain>
    </source>
</reference>
<dbReference type="Proteomes" id="UP000272400">
    <property type="component" value="Unassembled WGS sequence"/>
</dbReference>
<gene>
    <name evidence="3" type="ORF">EDD29_6950</name>
</gene>
<feature type="region of interest" description="Disordered" evidence="1">
    <location>
        <begin position="1"/>
        <end position="20"/>
    </location>
</feature>
<feature type="transmembrane region" description="Helical" evidence="2">
    <location>
        <begin position="29"/>
        <end position="51"/>
    </location>
</feature>
<name>A0A3N1D6V2_9ACTN</name>
<evidence type="ECO:0000256" key="2">
    <source>
        <dbReference type="SAM" id="Phobius"/>
    </source>
</evidence>
<sequence length="207" mass="21310">MYPPPSGQPPYGSPPPFQGPPPRRGVSPVLVVLGSAVAVIAVMAAVLVVLLTRDDEGGGTPTPTGPAAAGFEADYAGTWSGEVIQIKPSSAKYLVVVVVTEGSPTATIKVTSEPGANTAFSCSGTLTFLHHTPKYEFKSVVQESITDNQGGATCDAISYSTLFPDPDNSGGASDGMYYKNYFNQSAADADEDHNAIGELKRQAGAAA</sequence>
<keyword evidence="2" id="KW-0812">Transmembrane</keyword>
<protein>
    <submittedName>
        <fullName evidence="3">Uncharacterized protein</fullName>
    </submittedName>
</protein>
<evidence type="ECO:0000313" key="3">
    <source>
        <dbReference type="EMBL" id="ROO89263.1"/>
    </source>
</evidence>
<accession>A0A3N1D6V2</accession>
<evidence type="ECO:0000256" key="1">
    <source>
        <dbReference type="SAM" id="MobiDB-lite"/>
    </source>
</evidence>
<organism evidence="3 4">
    <name type="scientific">Actinocorallia herbida</name>
    <dbReference type="NCBI Taxonomy" id="58109"/>
    <lineage>
        <taxon>Bacteria</taxon>
        <taxon>Bacillati</taxon>
        <taxon>Actinomycetota</taxon>
        <taxon>Actinomycetes</taxon>
        <taxon>Streptosporangiales</taxon>
        <taxon>Thermomonosporaceae</taxon>
        <taxon>Actinocorallia</taxon>
    </lineage>
</organism>
<comment type="caution">
    <text evidence="3">The sequence shown here is derived from an EMBL/GenBank/DDBJ whole genome shotgun (WGS) entry which is preliminary data.</text>
</comment>
<dbReference type="EMBL" id="RJKE01000001">
    <property type="protein sequence ID" value="ROO89263.1"/>
    <property type="molecule type" value="Genomic_DNA"/>
</dbReference>